<dbReference type="Proteomes" id="UP000237872">
    <property type="component" value="Unassembled WGS sequence"/>
</dbReference>
<evidence type="ECO:0000313" key="2">
    <source>
        <dbReference type="Proteomes" id="UP000237872"/>
    </source>
</evidence>
<gene>
    <name evidence="1" type="ORF">XcodCFBP4690_19740</name>
</gene>
<comment type="caution">
    <text evidence="1">The sequence shown here is derived from an EMBL/GenBank/DDBJ whole genome shotgun (WGS) entry which is preliminary data.</text>
</comment>
<evidence type="ECO:0000313" key="1">
    <source>
        <dbReference type="EMBL" id="PPU58747.1"/>
    </source>
</evidence>
<accession>A0A2S7CB01</accession>
<organism evidence="1 2">
    <name type="scientific">Xanthomonas codiaei</name>
    <dbReference type="NCBI Taxonomy" id="56463"/>
    <lineage>
        <taxon>Bacteria</taxon>
        <taxon>Pseudomonadati</taxon>
        <taxon>Pseudomonadota</taxon>
        <taxon>Gammaproteobacteria</taxon>
        <taxon>Lysobacterales</taxon>
        <taxon>Lysobacteraceae</taxon>
        <taxon>Xanthomonas</taxon>
    </lineage>
</organism>
<sequence>MRADDRVWHLQLRCDQYAAIQAWTIAWRVRPHSEGKHVQALSIPAQRHQGRDAIAMGSTCQQLRHAR</sequence>
<dbReference type="AlphaFoldDB" id="A0A2S7CB01"/>
<protein>
    <submittedName>
        <fullName evidence="1">Uncharacterized protein</fullName>
    </submittedName>
</protein>
<name>A0A2S7CB01_9XANT</name>
<dbReference type="EMBL" id="MDEC01000038">
    <property type="protein sequence ID" value="PPU58747.1"/>
    <property type="molecule type" value="Genomic_DNA"/>
</dbReference>
<reference evidence="1 2" key="1">
    <citation type="submission" date="2016-08" db="EMBL/GenBank/DDBJ databases">
        <authorList>
            <person name="Seilhamer J.J."/>
        </authorList>
    </citation>
    <scope>NUCLEOTIDE SEQUENCE [LARGE SCALE GENOMIC DNA]</scope>
    <source>
        <strain evidence="1 2">CFBP4690</strain>
    </source>
</reference>
<proteinExistence type="predicted"/>